<dbReference type="AlphaFoldDB" id="A0A8D3E5V3"/>
<dbReference type="PANTHER" id="PTHR13058:SF22">
    <property type="entry name" value="EXODEOXYRIBONUCLEASE III"/>
    <property type="match status" value="1"/>
</dbReference>
<keyword evidence="8" id="KW-0460">Magnesium</keyword>
<organism evidence="9 10">
    <name type="scientific">Scophthalmus maximus</name>
    <name type="common">Turbot</name>
    <name type="synonym">Psetta maxima</name>
    <dbReference type="NCBI Taxonomy" id="52904"/>
    <lineage>
        <taxon>Eukaryota</taxon>
        <taxon>Metazoa</taxon>
        <taxon>Chordata</taxon>
        <taxon>Craniata</taxon>
        <taxon>Vertebrata</taxon>
        <taxon>Euteleostomi</taxon>
        <taxon>Actinopterygii</taxon>
        <taxon>Neopterygii</taxon>
        <taxon>Teleostei</taxon>
        <taxon>Neoteleostei</taxon>
        <taxon>Acanthomorphata</taxon>
        <taxon>Carangaria</taxon>
        <taxon>Pleuronectiformes</taxon>
        <taxon>Pleuronectoidei</taxon>
        <taxon>Scophthalmidae</taxon>
        <taxon>Scophthalmus</taxon>
    </lineage>
</organism>
<evidence type="ECO:0000256" key="1">
    <source>
        <dbReference type="ARBA" id="ARBA00000493"/>
    </source>
</evidence>
<reference evidence="9" key="2">
    <citation type="submission" date="2025-08" db="UniProtKB">
        <authorList>
            <consortium name="Ensembl"/>
        </authorList>
    </citation>
    <scope>IDENTIFICATION</scope>
</reference>
<dbReference type="EC" id="3.1.11.2" evidence="3"/>
<dbReference type="PANTHER" id="PTHR13058">
    <property type="entry name" value="THREE PRIME REPAIR EXONUCLEASE 1, 2"/>
    <property type="match status" value="1"/>
</dbReference>
<comment type="catalytic activity">
    <reaction evidence="1">
        <text>Exonucleolytic cleavage in the 3'- to 5'-direction to yield nucleoside 5'-phosphates.</text>
        <dbReference type="EC" id="3.1.11.2"/>
    </reaction>
</comment>
<dbReference type="Ensembl" id="ENSSMAT00000047603.1">
    <property type="protein sequence ID" value="ENSSMAP00000067162.1"/>
    <property type="gene ID" value="ENSSMAG00000030933.1"/>
</dbReference>
<evidence type="ECO:0000256" key="4">
    <source>
        <dbReference type="ARBA" id="ARBA00022722"/>
    </source>
</evidence>
<evidence type="ECO:0000313" key="9">
    <source>
        <dbReference type="Ensembl" id="ENSSMAP00000067162.1"/>
    </source>
</evidence>
<dbReference type="GO" id="GO:0005737">
    <property type="term" value="C:cytoplasm"/>
    <property type="evidence" value="ECO:0007669"/>
    <property type="project" value="TreeGrafter"/>
</dbReference>
<accession>A0A8D3E5V3</accession>
<dbReference type="GO" id="GO:0008311">
    <property type="term" value="F:double-stranded DNA 3'-5' DNA exonuclease activity"/>
    <property type="evidence" value="ECO:0007669"/>
    <property type="project" value="UniProtKB-EC"/>
</dbReference>
<dbReference type="GO" id="GO:0046872">
    <property type="term" value="F:metal ion binding"/>
    <property type="evidence" value="ECO:0007669"/>
    <property type="project" value="UniProtKB-KW"/>
</dbReference>
<keyword evidence="7" id="KW-0269">Exonuclease</keyword>
<evidence type="ECO:0000256" key="8">
    <source>
        <dbReference type="ARBA" id="ARBA00022842"/>
    </source>
</evidence>
<evidence type="ECO:0000256" key="5">
    <source>
        <dbReference type="ARBA" id="ARBA00022723"/>
    </source>
</evidence>
<evidence type="ECO:0000256" key="7">
    <source>
        <dbReference type="ARBA" id="ARBA00022839"/>
    </source>
</evidence>
<dbReference type="GO" id="GO:0003676">
    <property type="term" value="F:nucleic acid binding"/>
    <property type="evidence" value="ECO:0007669"/>
    <property type="project" value="InterPro"/>
</dbReference>
<evidence type="ECO:0000256" key="2">
    <source>
        <dbReference type="ARBA" id="ARBA00001946"/>
    </source>
</evidence>
<name>A0A8D3E5V3_SCOMX</name>
<evidence type="ECO:0000256" key="3">
    <source>
        <dbReference type="ARBA" id="ARBA00012115"/>
    </source>
</evidence>
<proteinExistence type="predicted"/>
<keyword evidence="4" id="KW-0540">Nuclease</keyword>
<dbReference type="Gene3D" id="3.30.420.10">
    <property type="entry name" value="Ribonuclease H-like superfamily/Ribonuclease H"/>
    <property type="match status" value="1"/>
</dbReference>
<comment type="cofactor">
    <cofactor evidence="2">
        <name>Mg(2+)</name>
        <dbReference type="ChEBI" id="CHEBI:18420"/>
    </cofactor>
</comment>
<dbReference type="GeneTree" id="ENSGT00940000176053"/>
<evidence type="ECO:0000313" key="10">
    <source>
        <dbReference type="Proteomes" id="UP000694558"/>
    </source>
</evidence>
<dbReference type="GO" id="GO:0006308">
    <property type="term" value="P:DNA catabolic process"/>
    <property type="evidence" value="ECO:0007669"/>
    <property type="project" value="TreeGrafter"/>
</dbReference>
<sequence>MTESAKRVTGFTVGDGVLSLRGKRMHTTPIMEALTSFIAFLRSFPCPVLLAAHSAWRFDAPVLTRVLRKCHLLREFQEVVSGFLDTFPLSKNRCLQSFRQESLVKELLGVDYKAHDALEDVRALQALYSVLQPTPELVWRHIFTLDTMERKAAVTAAKAKVPSEMSGQRPLLELFRQTVRVTESKAEGNDDKLKGS</sequence>
<protein>
    <recommendedName>
        <fullName evidence="3">exodeoxyribonuclease III</fullName>
        <ecNumber evidence="3">3.1.11.2</ecNumber>
    </recommendedName>
</protein>
<dbReference type="InterPro" id="IPR040393">
    <property type="entry name" value="TREX1/2"/>
</dbReference>
<dbReference type="SUPFAM" id="SSF53098">
    <property type="entry name" value="Ribonuclease H-like"/>
    <property type="match status" value="1"/>
</dbReference>
<evidence type="ECO:0000256" key="6">
    <source>
        <dbReference type="ARBA" id="ARBA00022801"/>
    </source>
</evidence>
<reference evidence="9" key="1">
    <citation type="submission" date="2023-05" db="EMBL/GenBank/DDBJ databases">
        <title>High-quality long-read genome of Scophthalmus maximus.</title>
        <authorList>
            <person name="Lien S."/>
            <person name="Martinez P."/>
        </authorList>
    </citation>
    <scope>NUCLEOTIDE SEQUENCE [LARGE SCALE GENOMIC DNA]</scope>
</reference>
<dbReference type="InterPro" id="IPR012337">
    <property type="entry name" value="RNaseH-like_sf"/>
</dbReference>
<keyword evidence="6" id="KW-0378">Hydrolase</keyword>
<dbReference type="InterPro" id="IPR036397">
    <property type="entry name" value="RNaseH_sf"/>
</dbReference>
<dbReference type="Proteomes" id="UP000694558">
    <property type="component" value="Chromosome 10"/>
</dbReference>
<keyword evidence="5" id="KW-0479">Metal-binding</keyword>